<keyword evidence="2" id="KW-1185">Reference proteome</keyword>
<dbReference type="Proteomes" id="UP000610456">
    <property type="component" value="Unassembled WGS sequence"/>
</dbReference>
<evidence type="ECO:0000313" key="1">
    <source>
        <dbReference type="EMBL" id="GHA49465.1"/>
    </source>
</evidence>
<dbReference type="AlphaFoldDB" id="A0A918SLI3"/>
<organism evidence="1 2">
    <name type="scientific">Salinimicrobium marinum</name>
    <dbReference type="NCBI Taxonomy" id="680283"/>
    <lineage>
        <taxon>Bacteria</taxon>
        <taxon>Pseudomonadati</taxon>
        <taxon>Bacteroidota</taxon>
        <taxon>Flavobacteriia</taxon>
        <taxon>Flavobacteriales</taxon>
        <taxon>Flavobacteriaceae</taxon>
        <taxon>Salinimicrobium</taxon>
    </lineage>
</organism>
<protein>
    <submittedName>
        <fullName evidence="1">Uncharacterized protein</fullName>
    </submittedName>
</protein>
<reference evidence="1" key="2">
    <citation type="submission" date="2020-09" db="EMBL/GenBank/DDBJ databases">
        <authorList>
            <person name="Sun Q."/>
            <person name="Kim S."/>
        </authorList>
    </citation>
    <scope>NUCLEOTIDE SEQUENCE</scope>
    <source>
        <strain evidence="1">KCTC 12719</strain>
    </source>
</reference>
<name>A0A918SLI3_9FLAO</name>
<dbReference type="RefSeq" id="WP_189606113.1">
    <property type="nucleotide sequence ID" value="NZ_BMXB01000021.1"/>
</dbReference>
<dbReference type="EMBL" id="BMXB01000021">
    <property type="protein sequence ID" value="GHA49465.1"/>
    <property type="molecule type" value="Genomic_DNA"/>
</dbReference>
<evidence type="ECO:0000313" key="2">
    <source>
        <dbReference type="Proteomes" id="UP000610456"/>
    </source>
</evidence>
<reference evidence="1" key="1">
    <citation type="journal article" date="2014" name="Int. J. Syst. Evol. Microbiol.">
        <title>Complete genome sequence of Corynebacterium casei LMG S-19264T (=DSM 44701T), isolated from a smear-ripened cheese.</title>
        <authorList>
            <consortium name="US DOE Joint Genome Institute (JGI-PGF)"/>
            <person name="Walter F."/>
            <person name="Albersmeier A."/>
            <person name="Kalinowski J."/>
            <person name="Ruckert C."/>
        </authorList>
    </citation>
    <scope>NUCLEOTIDE SEQUENCE</scope>
    <source>
        <strain evidence="1">KCTC 12719</strain>
    </source>
</reference>
<accession>A0A918SLI3</accession>
<sequence>MENIEIEIKNNKKKLYSFFQRELNIYQSYDTIKYFTLQELELTNPEVNLLLNQLEATFQIEIQEGTIALELTVDELMHRILRTQKKLEFDHVDHGAEICV</sequence>
<proteinExistence type="predicted"/>
<comment type="caution">
    <text evidence="1">The sequence shown here is derived from an EMBL/GenBank/DDBJ whole genome shotgun (WGS) entry which is preliminary data.</text>
</comment>
<gene>
    <name evidence="1" type="ORF">GCM10007103_32900</name>
</gene>